<dbReference type="EMBL" id="JAGMWT010000002">
    <property type="protein sequence ID" value="KAH7135187.1"/>
    <property type="molecule type" value="Genomic_DNA"/>
</dbReference>
<evidence type="ECO:0000313" key="3">
    <source>
        <dbReference type="EMBL" id="KAH7135187.1"/>
    </source>
</evidence>
<name>A0A9P9ED17_9PLEO</name>
<gene>
    <name evidence="3" type="ORF">B0J11DRAFT_502033</name>
</gene>
<reference evidence="3" key="1">
    <citation type="journal article" date="2021" name="Nat. Commun.">
        <title>Genetic determinants of endophytism in the Arabidopsis root mycobiome.</title>
        <authorList>
            <person name="Mesny F."/>
            <person name="Miyauchi S."/>
            <person name="Thiergart T."/>
            <person name="Pickel B."/>
            <person name="Atanasova L."/>
            <person name="Karlsson M."/>
            <person name="Huettel B."/>
            <person name="Barry K.W."/>
            <person name="Haridas S."/>
            <person name="Chen C."/>
            <person name="Bauer D."/>
            <person name="Andreopoulos W."/>
            <person name="Pangilinan J."/>
            <person name="LaButti K."/>
            <person name="Riley R."/>
            <person name="Lipzen A."/>
            <person name="Clum A."/>
            <person name="Drula E."/>
            <person name="Henrissat B."/>
            <person name="Kohler A."/>
            <person name="Grigoriev I.V."/>
            <person name="Martin F.M."/>
            <person name="Hacquard S."/>
        </authorList>
    </citation>
    <scope>NUCLEOTIDE SEQUENCE</scope>
    <source>
        <strain evidence="3">MPI-CAGE-CH-0243</strain>
    </source>
</reference>
<keyword evidence="4" id="KW-1185">Reference proteome</keyword>
<feature type="signal peptide" evidence="2">
    <location>
        <begin position="1"/>
        <end position="20"/>
    </location>
</feature>
<comment type="caution">
    <text evidence="3">The sequence shown here is derived from an EMBL/GenBank/DDBJ whole genome shotgun (WGS) entry which is preliminary data.</text>
</comment>
<feature type="compositionally biased region" description="Basic and acidic residues" evidence="1">
    <location>
        <begin position="81"/>
        <end position="91"/>
    </location>
</feature>
<accession>A0A9P9ED17</accession>
<feature type="region of interest" description="Disordered" evidence="1">
    <location>
        <begin position="74"/>
        <end position="101"/>
    </location>
</feature>
<evidence type="ECO:0000256" key="2">
    <source>
        <dbReference type="SAM" id="SignalP"/>
    </source>
</evidence>
<dbReference type="AlphaFoldDB" id="A0A9P9ED17"/>
<sequence>MAEPWEALLCLCLCLFLCLAVLPPPGLLLCGGGRGPYRYNFGGSEGREKPVGRVQCKWQTVDAIQGQYSLSSLRRDKKRKEKEERQTDRQHLGRKGKGRPTAACSIPCLSARLFLGERHGCGCVLREGMGYEVHAVPIDSHFQTDLPVGRRVVGVWQWTWRPVVQRRHATVHGAVAAEGSTGYPSQAQTPEDCLAMGSATQVNGGACEEQRVTLFEKWHRFLKVTGAGPDINGGLQSHVLLGGFISDAGPFSVVAYSTCLPLRHCVLCGLAP</sequence>
<feature type="chain" id="PRO_5040343382" evidence="2">
    <location>
        <begin position="21"/>
        <end position="272"/>
    </location>
</feature>
<protein>
    <submittedName>
        <fullName evidence="3">Uncharacterized protein</fullName>
    </submittedName>
</protein>
<evidence type="ECO:0000313" key="4">
    <source>
        <dbReference type="Proteomes" id="UP000700596"/>
    </source>
</evidence>
<evidence type="ECO:0000256" key="1">
    <source>
        <dbReference type="SAM" id="MobiDB-lite"/>
    </source>
</evidence>
<keyword evidence="2" id="KW-0732">Signal</keyword>
<organism evidence="3 4">
    <name type="scientific">Dendryphion nanum</name>
    <dbReference type="NCBI Taxonomy" id="256645"/>
    <lineage>
        <taxon>Eukaryota</taxon>
        <taxon>Fungi</taxon>
        <taxon>Dikarya</taxon>
        <taxon>Ascomycota</taxon>
        <taxon>Pezizomycotina</taxon>
        <taxon>Dothideomycetes</taxon>
        <taxon>Pleosporomycetidae</taxon>
        <taxon>Pleosporales</taxon>
        <taxon>Torulaceae</taxon>
        <taxon>Dendryphion</taxon>
    </lineage>
</organism>
<proteinExistence type="predicted"/>
<dbReference type="Proteomes" id="UP000700596">
    <property type="component" value="Unassembled WGS sequence"/>
</dbReference>